<organism evidence="1">
    <name type="scientific">marine sediment metagenome</name>
    <dbReference type="NCBI Taxonomy" id="412755"/>
    <lineage>
        <taxon>unclassified sequences</taxon>
        <taxon>metagenomes</taxon>
        <taxon>ecological metagenomes</taxon>
    </lineage>
</organism>
<proteinExistence type="predicted"/>
<sequence length="201" mass="21947">NNRIIEMIEAEGGEAVMPDFLDFIFYCIYNPIYKAEQFGKSKRLGYINPMLISYLEIYRKPVKVALEEAGLAKSRENIYGLAEKASRLVSVGNQMGEGWFLTAEMMDLLDNGVNNIVCIQPFACLPNHITGRGMIKGLKELYPGANIAAIDYDAGVSVVNQANRIKLMMSIASELVSGTNVKPAVASLIQPAMLGTFGSGV</sequence>
<evidence type="ECO:0008006" key="2">
    <source>
        <dbReference type="Google" id="ProtNLM"/>
    </source>
</evidence>
<comment type="caution">
    <text evidence="1">The sequence shown here is derived from an EMBL/GenBank/DDBJ whole genome shotgun (WGS) entry which is preliminary data.</text>
</comment>
<feature type="non-terminal residue" evidence="1">
    <location>
        <position position="1"/>
    </location>
</feature>
<protein>
    <recommendedName>
        <fullName evidence="2">DUF2229 domain-containing protein</fullName>
    </recommendedName>
</protein>
<gene>
    <name evidence="1" type="ORF">S12H4_50833</name>
</gene>
<dbReference type="PANTHER" id="PTHR32329">
    <property type="entry name" value="BIFUNCTIONAL PROTEIN [INCLUDES 2-HYDROXYACYL-COA DEHYDRATASE (N-TER) AND ITS ACTIVATOR DOMAIN (C_TERM)-RELATED"/>
    <property type="match status" value="1"/>
</dbReference>
<reference evidence="1" key="1">
    <citation type="journal article" date="2014" name="Front. Microbiol.">
        <title>High frequency of phylogenetically diverse reductive dehalogenase-homologous genes in deep subseafloor sedimentary metagenomes.</title>
        <authorList>
            <person name="Kawai M."/>
            <person name="Futagami T."/>
            <person name="Toyoda A."/>
            <person name="Takaki Y."/>
            <person name="Nishi S."/>
            <person name="Hori S."/>
            <person name="Arai W."/>
            <person name="Tsubouchi T."/>
            <person name="Morono Y."/>
            <person name="Uchiyama I."/>
            <person name="Ito T."/>
            <person name="Fujiyama A."/>
            <person name="Inagaki F."/>
            <person name="Takami H."/>
        </authorList>
    </citation>
    <scope>NUCLEOTIDE SEQUENCE</scope>
    <source>
        <strain evidence="1">Expedition CK06-06</strain>
    </source>
</reference>
<evidence type="ECO:0000313" key="1">
    <source>
        <dbReference type="EMBL" id="GAJ09134.1"/>
    </source>
</evidence>
<dbReference type="InterPro" id="IPR051805">
    <property type="entry name" value="Dehydratase_Activator_Redct"/>
</dbReference>
<name>X1TV70_9ZZZZ</name>
<accession>X1TV70</accession>
<dbReference type="EMBL" id="BARW01032059">
    <property type="protein sequence ID" value="GAJ09134.1"/>
    <property type="molecule type" value="Genomic_DNA"/>
</dbReference>
<dbReference type="PANTHER" id="PTHR32329:SF4">
    <property type="entry name" value="ACTIVATOR OF 2-HYDROXYACYL-COA DEHYDRATASE"/>
    <property type="match status" value="1"/>
</dbReference>
<dbReference type="AlphaFoldDB" id="X1TV70"/>